<dbReference type="EMBL" id="AP024086">
    <property type="protein sequence ID" value="BCL61518.1"/>
    <property type="molecule type" value="Genomic_DNA"/>
</dbReference>
<sequence length="223" mass="23991">MRTTGMSSQTHKKKHSILNNNKGFTLIEIAIVLVIIGLILGSVLKGKDLINSSKQKKFYTTFLKTWQLSVASYYDRTGYMLGDGTINGGTAANPDGHFDNISGATFGAANGIDATLKKVGLEVFKGNTANSGQYSFEGAYSGTSTITLYLYYLTSHTDGNAANRLYLTNVPTDLAIALDKIVDGQMNSVTGSFRQYPDNTDATGAWPDASTTRTVNCSLLIDL</sequence>
<proteinExistence type="predicted"/>
<accession>A0A8D5JDS9</accession>
<keyword evidence="3" id="KW-1185">Reference proteome</keyword>
<dbReference type="PROSITE" id="PS00409">
    <property type="entry name" value="PROKAR_NTER_METHYL"/>
    <property type="match status" value="1"/>
</dbReference>
<dbReference type="KEGG" id="dbk:DGMP_22110"/>
<evidence type="ECO:0000313" key="2">
    <source>
        <dbReference type="EMBL" id="BCL61518.1"/>
    </source>
</evidence>
<keyword evidence="1" id="KW-0472">Membrane</keyword>
<feature type="transmembrane region" description="Helical" evidence="1">
    <location>
        <begin position="23"/>
        <end position="44"/>
    </location>
</feature>
<dbReference type="AlphaFoldDB" id="A0A8D5JDS9"/>
<protein>
    <recommendedName>
        <fullName evidence="4">Prepilin-type N-terminal cleavage/methylation domain-containing protein</fullName>
    </recommendedName>
</protein>
<keyword evidence="1" id="KW-1133">Transmembrane helix</keyword>
<organism evidence="2 3">
    <name type="scientific">Desulfomarina profundi</name>
    <dbReference type="NCBI Taxonomy" id="2772557"/>
    <lineage>
        <taxon>Bacteria</taxon>
        <taxon>Pseudomonadati</taxon>
        <taxon>Thermodesulfobacteriota</taxon>
        <taxon>Desulfobulbia</taxon>
        <taxon>Desulfobulbales</taxon>
        <taxon>Desulfobulbaceae</taxon>
        <taxon>Desulfomarina</taxon>
    </lineage>
</organism>
<dbReference type="RefSeq" id="WP_228853965.1">
    <property type="nucleotide sequence ID" value="NZ_AP024086.1"/>
</dbReference>
<evidence type="ECO:0000313" key="3">
    <source>
        <dbReference type="Proteomes" id="UP000826725"/>
    </source>
</evidence>
<dbReference type="Proteomes" id="UP000826725">
    <property type="component" value="Chromosome"/>
</dbReference>
<evidence type="ECO:0008006" key="4">
    <source>
        <dbReference type="Google" id="ProtNLM"/>
    </source>
</evidence>
<gene>
    <name evidence="2" type="ORF">DGMP_22110</name>
</gene>
<reference evidence="2" key="1">
    <citation type="submission" date="2020-09" db="EMBL/GenBank/DDBJ databases">
        <title>Desulfogranum mesoprofundum gen. nov., sp. nov., a novel mesophilic, sulfate-reducing chemolithoautotroph isolated from a deep-sea hydrothermal vent chimney in the Suiyo Seamount.</title>
        <authorList>
            <person name="Hashimoto Y."/>
            <person name="Nakagawa S."/>
        </authorList>
    </citation>
    <scope>NUCLEOTIDE SEQUENCE</scope>
    <source>
        <strain evidence="2">KT2</strain>
    </source>
</reference>
<evidence type="ECO:0000256" key="1">
    <source>
        <dbReference type="SAM" id="Phobius"/>
    </source>
</evidence>
<name>A0A8D5JDS9_9BACT</name>
<dbReference type="NCBIfam" id="TIGR02532">
    <property type="entry name" value="IV_pilin_GFxxxE"/>
    <property type="match status" value="1"/>
</dbReference>
<dbReference type="InterPro" id="IPR012902">
    <property type="entry name" value="N_methyl_site"/>
</dbReference>
<dbReference type="Pfam" id="PF07963">
    <property type="entry name" value="N_methyl"/>
    <property type="match status" value="1"/>
</dbReference>
<keyword evidence="1" id="KW-0812">Transmembrane</keyword>